<gene>
    <name evidence="1" type="ORF">NEOLEDRAFT_1128902</name>
</gene>
<reference evidence="1 2" key="1">
    <citation type="journal article" date="2016" name="Mol. Biol. Evol.">
        <title>Comparative Genomics of Early-Diverging Mushroom-Forming Fungi Provides Insights into the Origins of Lignocellulose Decay Capabilities.</title>
        <authorList>
            <person name="Nagy L.G."/>
            <person name="Riley R."/>
            <person name="Tritt A."/>
            <person name="Adam C."/>
            <person name="Daum C."/>
            <person name="Floudas D."/>
            <person name="Sun H."/>
            <person name="Yadav J.S."/>
            <person name="Pangilinan J."/>
            <person name="Larsson K.H."/>
            <person name="Matsuura K."/>
            <person name="Barry K."/>
            <person name="Labutti K."/>
            <person name="Kuo R."/>
            <person name="Ohm R.A."/>
            <person name="Bhattacharya S.S."/>
            <person name="Shirouzu T."/>
            <person name="Yoshinaga Y."/>
            <person name="Martin F.M."/>
            <person name="Grigoriev I.V."/>
            <person name="Hibbett D.S."/>
        </authorList>
    </citation>
    <scope>NUCLEOTIDE SEQUENCE [LARGE SCALE GENOMIC DNA]</scope>
    <source>
        <strain evidence="1 2">HHB14362 ss-1</strain>
    </source>
</reference>
<dbReference type="EMBL" id="KV425556">
    <property type="protein sequence ID" value="KZT28720.1"/>
    <property type="molecule type" value="Genomic_DNA"/>
</dbReference>
<proteinExistence type="predicted"/>
<dbReference type="Proteomes" id="UP000076761">
    <property type="component" value="Unassembled WGS sequence"/>
</dbReference>
<sequence length="81" mass="9169">MTARAKTLPIYTKLALLGSLDEGSATRADKDQESAESAVYWDAGNEVYRSFECGWEVTKVPCCNNEFEYDSDEFRLCPDFL</sequence>
<name>A0A165UUG2_9AGAM</name>
<accession>A0A165UUG2</accession>
<evidence type="ECO:0000313" key="1">
    <source>
        <dbReference type="EMBL" id="KZT28720.1"/>
    </source>
</evidence>
<evidence type="ECO:0000313" key="2">
    <source>
        <dbReference type="Proteomes" id="UP000076761"/>
    </source>
</evidence>
<dbReference type="AlphaFoldDB" id="A0A165UUG2"/>
<organism evidence="1 2">
    <name type="scientific">Neolentinus lepideus HHB14362 ss-1</name>
    <dbReference type="NCBI Taxonomy" id="1314782"/>
    <lineage>
        <taxon>Eukaryota</taxon>
        <taxon>Fungi</taxon>
        <taxon>Dikarya</taxon>
        <taxon>Basidiomycota</taxon>
        <taxon>Agaricomycotina</taxon>
        <taxon>Agaricomycetes</taxon>
        <taxon>Gloeophyllales</taxon>
        <taxon>Gloeophyllaceae</taxon>
        <taxon>Neolentinus</taxon>
    </lineage>
</organism>
<dbReference type="InParanoid" id="A0A165UUG2"/>
<protein>
    <submittedName>
        <fullName evidence="1">Uncharacterized protein</fullName>
    </submittedName>
</protein>
<keyword evidence="2" id="KW-1185">Reference proteome</keyword>